<evidence type="ECO:0000313" key="3">
    <source>
        <dbReference type="Proteomes" id="UP000183299"/>
    </source>
</evidence>
<reference evidence="2 3" key="1">
    <citation type="submission" date="2016-10" db="EMBL/GenBank/DDBJ databases">
        <authorList>
            <person name="de Groot N.N."/>
        </authorList>
    </citation>
    <scope>NUCLEOTIDE SEQUENCE [LARGE SCALE GENOMIC DNA]</scope>
    <source>
        <strain evidence="2 3">CGMCC 1.8891</strain>
    </source>
</reference>
<keyword evidence="3" id="KW-1185">Reference proteome</keyword>
<dbReference type="GeneID" id="98666676"/>
<dbReference type="AlphaFoldDB" id="A0A1I3W1C3"/>
<protein>
    <submittedName>
        <fullName evidence="2">Transposase zinc-ribbon domain-containing protein</fullName>
    </submittedName>
</protein>
<accession>A0A1I3W1C3</accession>
<organism evidence="2 3">
    <name type="scientific">Celeribacter halophilus</name>
    <dbReference type="NCBI Taxonomy" id="576117"/>
    <lineage>
        <taxon>Bacteria</taxon>
        <taxon>Pseudomonadati</taxon>
        <taxon>Pseudomonadota</taxon>
        <taxon>Alphaproteobacteria</taxon>
        <taxon>Rhodobacterales</taxon>
        <taxon>Roseobacteraceae</taxon>
        <taxon>Celeribacter</taxon>
    </lineage>
</organism>
<name>A0A1I3W1C3_9RHOB</name>
<evidence type="ECO:0000313" key="2">
    <source>
        <dbReference type="EMBL" id="SFK01220.1"/>
    </source>
</evidence>
<dbReference type="Proteomes" id="UP000183299">
    <property type="component" value="Unassembled WGS sequence"/>
</dbReference>
<dbReference type="EMBL" id="FORY01000019">
    <property type="protein sequence ID" value="SFK01220.1"/>
    <property type="molecule type" value="Genomic_DNA"/>
</dbReference>
<dbReference type="Pfam" id="PF12760">
    <property type="entry name" value="Zn_ribbon_IS1595"/>
    <property type="match status" value="1"/>
</dbReference>
<dbReference type="InterPro" id="IPR024442">
    <property type="entry name" value="Transposase_Zn_ribbon"/>
</dbReference>
<feature type="domain" description="Transposase zinc-ribbon" evidence="1">
    <location>
        <begin position="28"/>
        <end position="71"/>
    </location>
</feature>
<proteinExistence type="predicted"/>
<gene>
    <name evidence="2" type="ORF">SAMN04488138_11949</name>
</gene>
<dbReference type="OrthoDB" id="271821at2"/>
<evidence type="ECO:0000259" key="1">
    <source>
        <dbReference type="Pfam" id="PF12760"/>
    </source>
</evidence>
<dbReference type="RefSeq" id="WP_074914444.1">
    <property type="nucleotide sequence ID" value="NZ_FORY01000019.1"/>
</dbReference>
<sequence length="182" mass="20652">MDDFATEIHWKSLLLSLPKNGVARHFRTEEDCLRRLCEVQFPNGVTCSKCGSSQLSDLADRHFYHCKDCRFQFSARQGTVFERSNLPLFKWFICAEIAIRAHSAKKLHVSFSISAVMMRLSVSRKTALRLRALVPQELLSSDGGVLGSCVSTQKIDPPRSCEPGTEEHLLWLDSALERQVRL</sequence>